<evidence type="ECO:0000313" key="2">
    <source>
        <dbReference type="EMBL" id="CAD1823389.1"/>
    </source>
</evidence>
<accession>A0A6V7NXV5</accession>
<organism evidence="2">
    <name type="scientific">Ananas comosus var. bracteatus</name>
    <name type="common">red pineapple</name>
    <dbReference type="NCBI Taxonomy" id="296719"/>
    <lineage>
        <taxon>Eukaryota</taxon>
        <taxon>Viridiplantae</taxon>
        <taxon>Streptophyta</taxon>
        <taxon>Embryophyta</taxon>
        <taxon>Tracheophyta</taxon>
        <taxon>Spermatophyta</taxon>
        <taxon>Magnoliopsida</taxon>
        <taxon>Liliopsida</taxon>
        <taxon>Poales</taxon>
        <taxon>Bromeliaceae</taxon>
        <taxon>Bromelioideae</taxon>
        <taxon>Ananas</taxon>
    </lineage>
</organism>
<feature type="compositionally biased region" description="Basic and acidic residues" evidence="1">
    <location>
        <begin position="11"/>
        <end position="22"/>
    </location>
</feature>
<sequence>MAPRRRSSFRSARDGTGDVPEHDDLRLETDFYACLPLCSIAHTCEGRSPQAGTPEIAIATHARPCGIGRRNGMPWGRLILRVGMFTTTGPLGTAQAGLPTGRSYRIGTLVT</sequence>
<reference evidence="2" key="1">
    <citation type="submission" date="2020-07" db="EMBL/GenBank/DDBJ databases">
        <authorList>
            <person name="Lin J."/>
        </authorList>
    </citation>
    <scope>NUCLEOTIDE SEQUENCE</scope>
</reference>
<feature type="region of interest" description="Disordered" evidence="1">
    <location>
        <begin position="1"/>
        <end position="22"/>
    </location>
</feature>
<proteinExistence type="predicted"/>
<dbReference type="EMBL" id="LR862143">
    <property type="protein sequence ID" value="CAD1823389.1"/>
    <property type="molecule type" value="Genomic_DNA"/>
</dbReference>
<evidence type="ECO:0000256" key="1">
    <source>
        <dbReference type="SAM" id="MobiDB-lite"/>
    </source>
</evidence>
<protein>
    <submittedName>
        <fullName evidence="2">Uncharacterized protein</fullName>
    </submittedName>
</protein>
<gene>
    <name evidence="2" type="ORF">CB5_LOCUS6600</name>
</gene>
<dbReference type="AlphaFoldDB" id="A0A6V7NXV5"/>
<name>A0A6V7NXV5_ANACO</name>